<dbReference type="GO" id="GO:0039653">
    <property type="term" value="P:symbiont-mediated suppression of host transcription"/>
    <property type="evidence" value="ECO:0007669"/>
    <property type="project" value="InterPro"/>
</dbReference>
<sequence>MNVQSLTNEQLAARYNMTVDSNGFQAVDDKGRRHYLTDLRQKAMKEAKTKRTSKVKAAASKIALPTAEENLARLNGDFTEHQWFIRESQPGLDIEELGLRFYFIGGHERHQLNIRTKHFSNKELNNFYADKKILKAHKGTGSITIGSLSYDEVVEIANDIIEKSKNEI</sequence>
<evidence type="ECO:0000313" key="2">
    <source>
        <dbReference type="Proteomes" id="UP000230575"/>
    </source>
</evidence>
<name>A0A126HGX7_9CAUD</name>
<proteinExistence type="predicted"/>
<dbReference type="Proteomes" id="UP000230575">
    <property type="component" value="Segment"/>
</dbReference>
<dbReference type="InterPro" id="IPR020367">
    <property type="entry name" value="Host_transcript_inhib_Alc"/>
</dbReference>
<accession>A0A126HGX7</accession>
<reference evidence="1 2" key="1">
    <citation type="journal article" date="2016" name="Front. Microbiol.">
        <title>Comparative Functional Genomic Analysis of Two Vibrio Phages Reveals Complex Metabolic Interactions with the Host Cell.</title>
        <authorList>
            <person name="Skliros D."/>
            <person name="Kalatzis P.G."/>
            <person name="Katharios P."/>
            <person name="Flemetakis E."/>
        </authorList>
    </citation>
    <scope>NUCLEOTIDE SEQUENCE [LARGE SCALE GENOMIC DNA]</scope>
</reference>
<evidence type="ECO:0000313" key="1">
    <source>
        <dbReference type="EMBL" id="ALP47101.1"/>
    </source>
</evidence>
<organism evidence="1 2">
    <name type="scientific">Vibrio phage phi-Grn1</name>
    <dbReference type="NCBI Taxonomy" id="1747713"/>
    <lineage>
        <taxon>Viruses</taxon>
        <taxon>Duplodnaviria</taxon>
        <taxon>Heunggongvirae</taxon>
        <taxon>Uroviricota</taxon>
        <taxon>Caudoviricetes</taxon>
        <taxon>Pantevenvirales</taxon>
        <taxon>Straboviridae</taxon>
        <taxon>Schizotequatrovirus</taxon>
        <taxon>Schizotequatrovirus valkk3</taxon>
    </lineage>
</organism>
<protein>
    <submittedName>
        <fullName evidence="1">Uncharacterized protein</fullName>
    </submittedName>
</protein>
<gene>
    <name evidence="1" type="ORF">phiGrn1_0175</name>
</gene>
<dbReference type="Pfam" id="PF17527">
    <property type="entry name" value="ALC"/>
    <property type="match status" value="1"/>
</dbReference>
<dbReference type="EMBL" id="KT919972">
    <property type="protein sequence ID" value="ALP47101.1"/>
    <property type="molecule type" value="Genomic_DNA"/>
</dbReference>